<keyword evidence="7" id="KW-1185">Reference proteome</keyword>
<gene>
    <name evidence="6" type="ORF">BABINDRAFT_162126</name>
</gene>
<feature type="transmembrane region" description="Helical" evidence="5">
    <location>
        <begin position="89"/>
        <end position="111"/>
    </location>
</feature>
<sequence>MSDPVNLNGPIDAALASENAVLQVASNGMKIEGPNATPGLLEKPDGMLLSDAPKNLYRVIMLCYWSFCGGLSDGAPGALLPTIEAHYNISYSIVSLIWMFNAIGYLTIAFFAGKLDRFASKHIQLTCAVFCMTICYALVASGGPFEVIVLGFFFGGLGLAIGLSLTNVFLGRMHNSSKYLGYSSGSYGVGATVAPLIATAMIDRGIKWNYFYLIVVGLSCCNVVAIWFIFSDIDADLSAYNEKLADYDRQQEAIVCSLSFITDGSGQTKEELETKAVENMGEQDLIETVSPKIGTMSEAIRTKIVWLFSFFVLCYQGGEVSIGGWIVTFLLEYRHSNSTSTGYVASGFWGGLTLGRLFLTHPLALFFGARRGVLYTSILGVVLVVLTWVVNHVIVEAVFISLAGLVTGPIYPLMISRAADLIDPHLFSLSMVIMTAFGSSGGALFPFFTGLIGEYRGSYVVMPMVISLFGSMIIIWLVMPLARGVKLVKWWQKFV</sequence>
<evidence type="ECO:0000256" key="1">
    <source>
        <dbReference type="ARBA" id="ARBA00004141"/>
    </source>
</evidence>
<dbReference type="EMBL" id="KV454433">
    <property type="protein sequence ID" value="ODQ79056.1"/>
    <property type="molecule type" value="Genomic_DNA"/>
</dbReference>
<dbReference type="GO" id="GO:0016020">
    <property type="term" value="C:membrane"/>
    <property type="evidence" value="ECO:0007669"/>
    <property type="project" value="UniProtKB-SubCell"/>
</dbReference>
<feature type="transmembrane region" description="Helical" evidence="5">
    <location>
        <begin position="123"/>
        <end position="141"/>
    </location>
</feature>
<dbReference type="PANTHER" id="PTHR23514:SF6">
    <property type="entry name" value="MAJOR FACILITATOR SUPERFAMILY (MFS) PROFILE DOMAIN-CONTAINING PROTEIN"/>
    <property type="match status" value="1"/>
</dbReference>
<feature type="transmembrane region" description="Helical" evidence="5">
    <location>
        <begin position="343"/>
        <end position="366"/>
    </location>
</feature>
<feature type="transmembrane region" description="Helical" evidence="5">
    <location>
        <begin position="426"/>
        <end position="448"/>
    </location>
</feature>
<feature type="transmembrane region" description="Helical" evidence="5">
    <location>
        <begin position="304"/>
        <end position="331"/>
    </location>
</feature>
<evidence type="ECO:0000256" key="5">
    <source>
        <dbReference type="SAM" id="Phobius"/>
    </source>
</evidence>
<reference evidence="7" key="1">
    <citation type="submission" date="2016-05" db="EMBL/GenBank/DDBJ databases">
        <title>Comparative genomics of biotechnologically important yeasts.</title>
        <authorList>
            <consortium name="DOE Joint Genome Institute"/>
            <person name="Riley R."/>
            <person name="Haridas S."/>
            <person name="Wolfe K.H."/>
            <person name="Lopes M.R."/>
            <person name="Hittinger C.T."/>
            <person name="Goker M."/>
            <person name="Salamov A."/>
            <person name="Wisecaver J."/>
            <person name="Long T.M."/>
            <person name="Aerts A.L."/>
            <person name="Barry K."/>
            <person name="Choi C."/>
            <person name="Clum A."/>
            <person name="Coughlan A.Y."/>
            <person name="Deshpande S."/>
            <person name="Douglass A.P."/>
            <person name="Hanson S.J."/>
            <person name="Klenk H.-P."/>
            <person name="Labutti K."/>
            <person name="Lapidus A."/>
            <person name="Lindquist E."/>
            <person name="Lipzen A."/>
            <person name="Meier-Kolthoff J.P."/>
            <person name="Ohm R.A."/>
            <person name="Otillar R.P."/>
            <person name="Pangilinan J."/>
            <person name="Peng Y."/>
            <person name="Rokas A."/>
            <person name="Rosa C.A."/>
            <person name="Scheuner C."/>
            <person name="Sibirny A.A."/>
            <person name="Slot J.C."/>
            <person name="Stielow J.B."/>
            <person name="Sun H."/>
            <person name="Kurtzman C.P."/>
            <person name="Blackwell M."/>
            <person name="Grigoriev I.V."/>
            <person name="Jeffries T.W."/>
        </authorList>
    </citation>
    <scope>NUCLEOTIDE SEQUENCE [LARGE SCALE GENOMIC DNA]</scope>
    <source>
        <strain evidence="7">NRRL Y-12698</strain>
    </source>
</reference>
<comment type="subcellular location">
    <subcellularLocation>
        <location evidence="1">Membrane</location>
        <topology evidence="1">Multi-pass membrane protein</topology>
    </subcellularLocation>
</comment>
<dbReference type="Proteomes" id="UP000094336">
    <property type="component" value="Unassembled WGS sequence"/>
</dbReference>
<keyword evidence="4 5" id="KW-0472">Membrane</keyword>
<feature type="transmembrane region" description="Helical" evidence="5">
    <location>
        <begin position="147"/>
        <end position="170"/>
    </location>
</feature>
<feature type="transmembrane region" description="Helical" evidence="5">
    <location>
        <begin position="460"/>
        <end position="479"/>
    </location>
</feature>
<evidence type="ECO:0000313" key="7">
    <source>
        <dbReference type="Proteomes" id="UP000094336"/>
    </source>
</evidence>
<protein>
    <recommendedName>
        <fullName evidence="8">Major facilitator superfamily (MFS) profile domain-containing protein</fullName>
    </recommendedName>
</protein>
<dbReference type="InterPro" id="IPR036259">
    <property type="entry name" value="MFS_trans_sf"/>
</dbReference>
<dbReference type="STRING" id="984486.A0A1E3QMW6"/>
<evidence type="ECO:0000313" key="6">
    <source>
        <dbReference type="EMBL" id="ODQ79056.1"/>
    </source>
</evidence>
<evidence type="ECO:0000256" key="3">
    <source>
        <dbReference type="ARBA" id="ARBA00022989"/>
    </source>
</evidence>
<keyword evidence="2 5" id="KW-0812">Transmembrane</keyword>
<dbReference type="FunFam" id="1.20.1250.20:FF:000286">
    <property type="entry name" value="MFS efflux transporter"/>
    <property type="match status" value="1"/>
</dbReference>
<evidence type="ECO:0000256" key="4">
    <source>
        <dbReference type="ARBA" id="ARBA00023136"/>
    </source>
</evidence>
<organism evidence="6 7">
    <name type="scientific">Babjeviella inositovora NRRL Y-12698</name>
    <dbReference type="NCBI Taxonomy" id="984486"/>
    <lineage>
        <taxon>Eukaryota</taxon>
        <taxon>Fungi</taxon>
        <taxon>Dikarya</taxon>
        <taxon>Ascomycota</taxon>
        <taxon>Saccharomycotina</taxon>
        <taxon>Pichiomycetes</taxon>
        <taxon>Serinales incertae sedis</taxon>
        <taxon>Babjeviella</taxon>
    </lineage>
</organism>
<proteinExistence type="predicted"/>
<dbReference type="Pfam" id="PF07690">
    <property type="entry name" value="MFS_1"/>
    <property type="match status" value="1"/>
</dbReference>
<dbReference type="InterPro" id="IPR011701">
    <property type="entry name" value="MFS"/>
</dbReference>
<keyword evidence="3 5" id="KW-1133">Transmembrane helix</keyword>
<dbReference type="OrthoDB" id="413079at2759"/>
<dbReference type="PANTHER" id="PTHR23514">
    <property type="entry name" value="BYPASS OF STOP CODON PROTEIN 6"/>
    <property type="match status" value="1"/>
</dbReference>
<dbReference type="RefSeq" id="XP_018984384.1">
    <property type="nucleotide sequence ID" value="XM_019129187.1"/>
</dbReference>
<dbReference type="InterPro" id="IPR051788">
    <property type="entry name" value="MFS_Transporter"/>
</dbReference>
<dbReference type="GeneID" id="30147040"/>
<dbReference type="GO" id="GO:0022857">
    <property type="term" value="F:transmembrane transporter activity"/>
    <property type="evidence" value="ECO:0007669"/>
    <property type="project" value="InterPro"/>
</dbReference>
<evidence type="ECO:0000256" key="2">
    <source>
        <dbReference type="ARBA" id="ARBA00022692"/>
    </source>
</evidence>
<feature type="transmembrane region" description="Helical" evidence="5">
    <location>
        <begin position="210"/>
        <end position="230"/>
    </location>
</feature>
<accession>A0A1E3QMW6</accession>
<evidence type="ECO:0008006" key="8">
    <source>
        <dbReference type="Google" id="ProtNLM"/>
    </source>
</evidence>
<name>A0A1E3QMW6_9ASCO</name>
<dbReference type="AlphaFoldDB" id="A0A1E3QMW6"/>
<dbReference type="SUPFAM" id="SSF103473">
    <property type="entry name" value="MFS general substrate transporter"/>
    <property type="match status" value="1"/>
</dbReference>
<feature type="transmembrane region" description="Helical" evidence="5">
    <location>
        <begin position="397"/>
        <end position="414"/>
    </location>
</feature>
<dbReference type="Gene3D" id="1.20.1250.20">
    <property type="entry name" value="MFS general substrate transporter like domains"/>
    <property type="match status" value="1"/>
</dbReference>
<feature type="transmembrane region" description="Helical" evidence="5">
    <location>
        <begin position="373"/>
        <end position="391"/>
    </location>
</feature>
<feature type="transmembrane region" description="Helical" evidence="5">
    <location>
        <begin position="179"/>
        <end position="198"/>
    </location>
</feature>